<evidence type="ECO:0000313" key="1">
    <source>
        <dbReference type="EMBL" id="GFP21817.1"/>
    </source>
</evidence>
<dbReference type="EMBL" id="BLRV01000110">
    <property type="protein sequence ID" value="GFP21817.1"/>
    <property type="molecule type" value="Genomic_DNA"/>
</dbReference>
<organism evidence="1 2">
    <name type="scientific">Candidatus Hakubella thermalkaliphila</name>
    <dbReference type="NCBI Taxonomy" id="2754717"/>
    <lineage>
        <taxon>Bacteria</taxon>
        <taxon>Bacillati</taxon>
        <taxon>Actinomycetota</taxon>
        <taxon>Actinomycetota incertae sedis</taxon>
        <taxon>Candidatus Hakubellales</taxon>
        <taxon>Candidatus Hakubellaceae</taxon>
        <taxon>Candidatus Hakubella</taxon>
    </lineage>
</organism>
<sequence>QREVEKRYQVNLDLPILYFTQLIGLALGMTPAELGLRKHLVPLRV</sequence>
<feature type="non-terminal residue" evidence="1">
    <location>
        <position position="1"/>
    </location>
</feature>
<accession>A0A6V8QGF7</accession>
<protein>
    <submittedName>
        <fullName evidence="1">Uncharacterized protein</fullName>
    </submittedName>
</protein>
<proteinExistence type="predicted"/>
<gene>
    <name evidence="1" type="ORF">HKBW3S06_01044</name>
</gene>
<comment type="caution">
    <text evidence="1">The sequence shown here is derived from an EMBL/GenBank/DDBJ whole genome shotgun (WGS) entry which is preliminary data.</text>
</comment>
<name>A0A6V8QGF7_9ACTN</name>
<dbReference type="AlphaFoldDB" id="A0A6V8QGF7"/>
<evidence type="ECO:0000313" key="2">
    <source>
        <dbReference type="Proteomes" id="UP000580051"/>
    </source>
</evidence>
<dbReference type="Proteomes" id="UP000580051">
    <property type="component" value="Unassembled WGS sequence"/>
</dbReference>
<reference evidence="1 2" key="1">
    <citation type="journal article" date="2020" name="Front. Microbiol.">
        <title>Single-cell genomics of novel Actinobacteria with the Wood-Ljungdahl pathway discovered in a serpentinizing system.</title>
        <authorList>
            <person name="Merino N."/>
            <person name="Kawai M."/>
            <person name="Boyd E.S."/>
            <person name="Colman D.R."/>
            <person name="McGlynn S.E."/>
            <person name="Nealson K.H."/>
            <person name="Kurokawa K."/>
            <person name="Hongoh Y."/>
        </authorList>
    </citation>
    <scope>NUCLEOTIDE SEQUENCE [LARGE SCALE GENOMIC DNA]</scope>
    <source>
        <strain evidence="1 2">S06</strain>
    </source>
</reference>